<dbReference type="Gene3D" id="1.25.40.20">
    <property type="entry name" value="Ankyrin repeat-containing domain"/>
    <property type="match status" value="2"/>
</dbReference>
<evidence type="ECO:0000256" key="3">
    <source>
        <dbReference type="SAM" id="Coils"/>
    </source>
</evidence>
<dbReference type="HOGENOM" id="CLU_000288_34_23_1"/>
<keyword evidence="6" id="KW-1185">Reference proteome</keyword>
<feature type="repeat" description="ANK" evidence="2">
    <location>
        <begin position="690"/>
        <end position="719"/>
    </location>
</feature>
<dbReference type="PROSITE" id="PS50837">
    <property type="entry name" value="NACHT"/>
    <property type="match status" value="1"/>
</dbReference>
<feature type="repeat" description="ANK" evidence="2">
    <location>
        <begin position="937"/>
        <end position="966"/>
    </location>
</feature>
<feature type="domain" description="NACHT" evidence="4">
    <location>
        <begin position="219"/>
        <end position="363"/>
    </location>
</feature>
<dbReference type="VEuPathDB" id="FungiDB:PV08_02064"/>
<dbReference type="InterPro" id="IPR054471">
    <property type="entry name" value="GPIID_WHD"/>
</dbReference>
<dbReference type="InterPro" id="IPR027417">
    <property type="entry name" value="P-loop_NTPase"/>
</dbReference>
<keyword evidence="2" id="KW-0040">ANK repeat</keyword>
<evidence type="ECO:0000256" key="2">
    <source>
        <dbReference type="PROSITE-ProRule" id="PRU00023"/>
    </source>
</evidence>
<feature type="repeat" description="ANK" evidence="2">
    <location>
        <begin position="833"/>
        <end position="865"/>
    </location>
</feature>
<dbReference type="SUPFAM" id="SSF52540">
    <property type="entry name" value="P-loop containing nucleoside triphosphate hydrolases"/>
    <property type="match status" value="1"/>
</dbReference>
<dbReference type="EMBL" id="KN847492">
    <property type="protein sequence ID" value="KIW21484.1"/>
    <property type="molecule type" value="Genomic_DNA"/>
</dbReference>
<protein>
    <recommendedName>
        <fullName evidence="4">NACHT domain-containing protein</fullName>
    </recommendedName>
</protein>
<dbReference type="AlphaFoldDB" id="A0A0D2CD91"/>
<dbReference type="Pfam" id="PF12796">
    <property type="entry name" value="Ank_2"/>
    <property type="match status" value="3"/>
</dbReference>
<keyword evidence="1" id="KW-0677">Repeat</keyword>
<dbReference type="InterPro" id="IPR002110">
    <property type="entry name" value="Ankyrin_rpt"/>
</dbReference>
<evidence type="ECO:0000256" key="1">
    <source>
        <dbReference type="ARBA" id="ARBA00022737"/>
    </source>
</evidence>
<keyword evidence="3" id="KW-0175">Coiled coil</keyword>
<dbReference type="GeneID" id="27329147"/>
<dbReference type="InterPro" id="IPR031348">
    <property type="entry name" value="PigL_N"/>
</dbReference>
<name>A0A0D2CD91_9EURO</name>
<evidence type="ECO:0000313" key="6">
    <source>
        <dbReference type="Proteomes" id="UP000053328"/>
    </source>
</evidence>
<dbReference type="PRINTS" id="PR01415">
    <property type="entry name" value="ANKYRIN"/>
</dbReference>
<dbReference type="InterPro" id="IPR007111">
    <property type="entry name" value="NACHT_NTPase"/>
</dbReference>
<evidence type="ECO:0000313" key="5">
    <source>
        <dbReference type="EMBL" id="KIW21484.1"/>
    </source>
</evidence>
<feature type="coiled-coil region" evidence="3">
    <location>
        <begin position="38"/>
        <end position="92"/>
    </location>
</feature>
<dbReference type="PANTHER" id="PTHR10039">
    <property type="entry name" value="AMELOGENIN"/>
    <property type="match status" value="1"/>
</dbReference>
<dbReference type="Pfam" id="PF24883">
    <property type="entry name" value="NPHP3_N"/>
    <property type="match status" value="1"/>
</dbReference>
<reference evidence="5 6" key="1">
    <citation type="submission" date="2015-01" db="EMBL/GenBank/DDBJ databases">
        <title>The Genome Sequence of Exophiala spinifera CBS89968.</title>
        <authorList>
            <consortium name="The Broad Institute Genomics Platform"/>
            <person name="Cuomo C."/>
            <person name="de Hoog S."/>
            <person name="Gorbushina A."/>
            <person name="Stielow B."/>
            <person name="Teixiera M."/>
            <person name="Abouelleil A."/>
            <person name="Chapman S.B."/>
            <person name="Priest M."/>
            <person name="Young S.K."/>
            <person name="Wortman J."/>
            <person name="Nusbaum C."/>
            <person name="Birren B."/>
        </authorList>
    </citation>
    <scope>NUCLEOTIDE SEQUENCE [LARGE SCALE GENOMIC DNA]</scope>
    <source>
        <strain evidence="5 6">CBS 89968</strain>
    </source>
</reference>
<dbReference type="PROSITE" id="PS50297">
    <property type="entry name" value="ANK_REP_REGION"/>
    <property type="match status" value="6"/>
</dbReference>
<dbReference type="Pfam" id="PF22939">
    <property type="entry name" value="WHD_GPIID"/>
    <property type="match status" value="1"/>
</dbReference>
<dbReference type="InterPro" id="IPR056884">
    <property type="entry name" value="NPHP3-like_N"/>
</dbReference>
<dbReference type="STRING" id="91928.A0A0D2CD91"/>
<feature type="repeat" description="ANK" evidence="2">
    <location>
        <begin position="899"/>
        <end position="928"/>
    </location>
</feature>
<dbReference type="SUPFAM" id="SSF48403">
    <property type="entry name" value="Ankyrin repeat"/>
    <property type="match status" value="1"/>
</dbReference>
<gene>
    <name evidence="5" type="ORF">PV08_02064</name>
</gene>
<dbReference type="Proteomes" id="UP000053328">
    <property type="component" value="Unassembled WGS sequence"/>
</dbReference>
<organism evidence="5 6">
    <name type="scientific">Exophiala spinifera</name>
    <dbReference type="NCBI Taxonomy" id="91928"/>
    <lineage>
        <taxon>Eukaryota</taxon>
        <taxon>Fungi</taxon>
        <taxon>Dikarya</taxon>
        <taxon>Ascomycota</taxon>
        <taxon>Pezizomycotina</taxon>
        <taxon>Eurotiomycetes</taxon>
        <taxon>Chaetothyriomycetidae</taxon>
        <taxon>Chaetothyriales</taxon>
        <taxon>Herpotrichiellaceae</taxon>
        <taxon>Exophiala</taxon>
    </lineage>
</organism>
<dbReference type="PANTHER" id="PTHR10039:SF16">
    <property type="entry name" value="GPI INOSITOL-DEACYLASE"/>
    <property type="match status" value="1"/>
</dbReference>
<dbReference type="Pfam" id="PF17111">
    <property type="entry name" value="PigL_N"/>
    <property type="match status" value="1"/>
</dbReference>
<dbReference type="RefSeq" id="XP_016241700.1">
    <property type="nucleotide sequence ID" value="XM_016376424.1"/>
</dbReference>
<dbReference type="PROSITE" id="PS50088">
    <property type="entry name" value="ANK_REPEAT"/>
    <property type="match status" value="6"/>
</dbReference>
<proteinExistence type="predicted"/>
<accession>A0A0D2CD91</accession>
<dbReference type="SMART" id="SM00248">
    <property type="entry name" value="ANK"/>
    <property type="match status" value="8"/>
</dbReference>
<dbReference type="Gene3D" id="3.40.50.300">
    <property type="entry name" value="P-loop containing nucleotide triphosphate hydrolases"/>
    <property type="match status" value="1"/>
</dbReference>
<sequence>MEGLSVAASLAGIISLGIHVTQSLVDFYTAYKDQQSHVARTIKKLEHLLNLLKSLHEQLTGRQFRPDEHSLLESIEDSIKDCQEYIDELQIEILKFKVKSTDGIKAVAQTSARRLAYPLRQSTLQKLDEDVNEAVCHLSLALQVLQQNDIGNVQDNVEDTKALLDLVRSSQVSSDIREWLRAPDATKNYNEACQKKHPGTGLWFVKSSSFSSWLTSPNSFLWLNGFAGCGKSVLCSTAIQYAFRHRSSNPRIGLAFFFFTFNDDTKQDASAMLRSLVVQLSCQLNDKHGLLSQWHNSYRNAMPPNQVLMDCLYQHVRAFEQTYIISDALDESPLHKDRGDMLQRLVDMRGWSERGLHLLVTSRDEPDIRRKLCALPHETISMKNDLVDNDIADFISHHLKHNEQLEAWEEYYDKIENVLTKGAKGVSRVLPGMRGPARPTVGFTASVAGQNVRTNALEYCPGFQYAQRILTLLCYAKRPLTVSELIDGIAVDLREPPTLNPKRKLKDINAIHKVCPGLIEVDVDPRDSWTTVRIAHFSVQEYLESERAVATFRVRRSEAHAEIALICLTYLLEAVLSKEPPTEYPLALYAASTWPEHFRDGDVSNHNAEHQVLQLFRSPRGEFERWVKIRGGYGSYGDKFPLPIYYASLLGLDFVLSKLLCESPSTSSFSALSLQKVSCLVNEPGGVYGNALQAASVNGHEKVVELLLRKGADVNAHGGMYGNALFAASVNGHEKVVELLLDRGADLNSPGVGDYYVHDAAAEAAKTYEKVAEMLLGFGKGAVINAQDRHYVHRTWQGSMGWSKGELTLQDLQITLILLEGQTKRRLMAAREEDVTALYAASLNGHEKVVELLLGKGANVNAQGGIYGNALQAASYHGREKVVRLLLSKGADVNAQGGECGSALQAASYNGQEKLVELLLGEGADVDVWVPGRPCGTALFVASDRGHEKVVELLLRKGADVNTRVQGRTTLQAASFKGHEKVIQLLQRPQHEQRTSVEQR</sequence>
<feature type="repeat" description="ANK" evidence="2">
    <location>
        <begin position="869"/>
        <end position="898"/>
    </location>
</feature>
<feature type="repeat" description="ANK" evidence="2">
    <location>
        <begin position="723"/>
        <end position="752"/>
    </location>
</feature>
<dbReference type="OrthoDB" id="1577640at2759"/>
<evidence type="ECO:0000259" key="4">
    <source>
        <dbReference type="PROSITE" id="PS50837"/>
    </source>
</evidence>
<dbReference type="InterPro" id="IPR036770">
    <property type="entry name" value="Ankyrin_rpt-contain_sf"/>
</dbReference>